<sequence length="363" mass="42288">MKYKIGILVETLSSGGAERSAGILSKIFSHLNHKVFVILLNNNIVYPYKGKLIVLEKKKEHSNSIFKKFKKYRNLKQVIDDNNFDFVLDFRMKKSVLREVLLNMFVFKDNVINMVRSFRVDWYLTNNKMVSKWLYSKYLSINTVSQEIKKKIEYEFGFKNVNFIPNPIDISFVQNKAKESIEVIDRYILFVGRLSSVKQVVQLVEVYANSKLPKFNIKLYILGEGEEKESIINEITNLNLVDKVNLIPYNNNPFKYMKNAKFLILSSKYEGFPRVLIESLASGTPVVSFNCESGPNEIINHENNGLLVENQNFEALNLAMNRMVDDETLYFRCKNEALKSVEKYSLQTISEQWQKYLAVLKKN</sequence>
<accession>A0A8J6Q6B3</accession>
<organism evidence="2 3">
    <name type="scientific">Aestuariibaculum sediminum</name>
    <dbReference type="NCBI Taxonomy" id="2770637"/>
    <lineage>
        <taxon>Bacteria</taxon>
        <taxon>Pseudomonadati</taxon>
        <taxon>Bacteroidota</taxon>
        <taxon>Flavobacteriia</taxon>
        <taxon>Flavobacteriales</taxon>
        <taxon>Flavobacteriaceae</taxon>
    </lineage>
</organism>
<dbReference type="EMBL" id="JACVXB010000001">
    <property type="protein sequence ID" value="MBD0830555.1"/>
    <property type="molecule type" value="Genomic_DNA"/>
</dbReference>
<dbReference type="AlphaFoldDB" id="A0A8J6Q6B3"/>
<dbReference type="Pfam" id="PF00534">
    <property type="entry name" value="Glycos_transf_1"/>
    <property type="match status" value="1"/>
</dbReference>
<feature type="domain" description="Glycosyl transferase family 1" evidence="1">
    <location>
        <begin position="176"/>
        <end position="338"/>
    </location>
</feature>
<name>A0A8J6Q6B3_9FLAO</name>
<evidence type="ECO:0000259" key="1">
    <source>
        <dbReference type="Pfam" id="PF00534"/>
    </source>
</evidence>
<dbReference type="PANTHER" id="PTHR12526">
    <property type="entry name" value="GLYCOSYLTRANSFERASE"/>
    <property type="match status" value="1"/>
</dbReference>
<evidence type="ECO:0000313" key="2">
    <source>
        <dbReference type="EMBL" id="MBD0830555.1"/>
    </source>
</evidence>
<dbReference type="Proteomes" id="UP000600588">
    <property type="component" value="Unassembled WGS sequence"/>
</dbReference>
<dbReference type="InterPro" id="IPR001296">
    <property type="entry name" value="Glyco_trans_1"/>
</dbReference>
<gene>
    <name evidence="2" type="ORF">ICJ83_00270</name>
</gene>
<dbReference type="RefSeq" id="WP_188228369.1">
    <property type="nucleotide sequence ID" value="NZ_JACVXB010000001.1"/>
</dbReference>
<dbReference type="GO" id="GO:0016757">
    <property type="term" value="F:glycosyltransferase activity"/>
    <property type="evidence" value="ECO:0007669"/>
    <property type="project" value="InterPro"/>
</dbReference>
<keyword evidence="3" id="KW-1185">Reference proteome</keyword>
<dbReference type="PANTHER" id="PTHR12526:SF630">
    <property type="entry name" value="GLYCOSYLTRANSFERASE"/>
    <property type="match status" value="1"/>
</dbReference>
<proteinExistence type="predicted"/>
<reference evidence="2 3" key="1">
    <citation type="submission" date="2020-09" db="EMBL/GenBank/DDBJ databases">
        <title>TT11 complete genome.</title>
        <authorList>
            <person name="Wu Z."/>
        </authorList>
    </citation>
    <scope>NUCLEOTIDE SEQUENCE [LARGE SCALE GENOMIC DNA]</scope>
    <source>
        <strain evidence="2 3">TT11</strain>
    </source>
</reference>
<protein>
    <submittedName>
        <fullName evidence="2">Glycosyltransferase</fullName>
    </submittedName>
</protein>
<evidence type="ECO:0000313" key="3">
    <source>
        <dbReference type="Proteomes" id="UP000600588"/>
    </source>
</evidence>
<dbReference type="Gene3D" id="3.40.50.2000">
    <property type="entry name" value="Glycogen Phosphorylase B"/>
    <property type="match status" value="2"/>
</dbReference>
<dbReference type="SUPFAM" id="SSF53756">
    <property type="entry name" value="UDP-Glycosyltransferase/glycogen phosphorylase"/>
    <property type="match status" value="1"/>
</dbReference>
<comment type="caution">
    <text evidence="2">The sequence shown here is derived from an EMBL/GenBank/DDBJ whole genome shotgun (WGS) entry which is preliminary data.</text>
</comment>